<proteinExistence type="predicted"/>
<dbReference type="OrthoDB" id="6199377at2"/>
<sequence>MNLIFVDAENVGLKELDKIEASIVDKVFVFSKQKPIAQLCEKKLFICLADYPCGANQADFYIIAYLVRVIYSLDKKQLTSTSLKLYSNDENLISAFEFQCTLLGGKPEIFRTKSDVVVPIPLPQTPKDRIYAALQVPKTLDPNFQKQLGISKSEFTRAINELAKTNKIQRTKESKKKWVSV</sequence>
<organism evidence="1 2">
    <name type="scientific">Thalassotalea euphylliae</name>
    <dbReference type="NCBI Taxonomy" id="1655234"/>
    <lineage>
        <taxon>Bacteria</taxon>
        <taxon>Pseudomonadati</taxon>
        <taxon>Pseudomonadota</taxon>
        <taxon>Gammaproteobacteria</taxon>
        <taxon>Alteromonadales</taxon>
        <taxon>Colwelliaceae</taxon>
        <taxon>Thalassotalea</taxon>
    </lineage>
</organism>
<dbReference type="AlphaFoldDB" id="A0A3E0UIM3"/>
<evidence type="ECO:0008006" key="3">
    <source>
        <dbReference type="Google" id="ProtNLM"/>
    </source>
</evidence>
<gene>
    <name evidence="1" type="ORF">DXX92_12405</name>
</gene>
<reference evidence="1 2" key="1">
    <citation type="submission" date="2018-08" db="EMBL/GenBank/DDBJ databases">
        <title>Thalassotalea euphylliae genome.</title>
        <authorList>
            <person name="Summers S."/>
            <person name="Rice S.A."/>
            <person name="Freckelton M.L."/>
            <person name="Nedved B.T."/>
            <person name="Hadfield M.G."/>
        </authorList>
    </citation>
    <scope>NUCLEOTIDE SEQUENCE [LARGE SCALE GENOMIC DNA]</scope>
    <source>
        <strain evidence="1 2">H2</strain>
    </source>
</reference>
<accession>A0A3E0UIM3</accession>
<dbReference type="Proteomes" id="UP000256999">
    <property type="component" value="Unassembled WGS sequence"/>
</dbReference>
<protein>
    <recommendedName>
        <fullName evidence="3">PIN-like domain-containing protein</fullName>
    </recommendedName>
</protein>
<name>A0A3E0UIM3_9GAMM</name>
<evidence type="ECO:0000313" key="2">
    <source>
        <dbReference type="Proteomes" id="UP000256999"/>
    </source>
</evidence>
<dbReference type="EMBL" id="QUOV01000001">
    <property type="protein sequence ID" value="REL36055.1"/>
    <property type="molecule type" value="Genomic_DNA"/>
</dbReference>
<comment type="caution">
    <text evidence="1">The sequence shown here is derived from an EMBL/GenBank/DDBJ whole genome shotgun (WGS) entry which is preliminary data.</text>
</comment>
<dbReference type="RefSeq" id="WP_116000722.1">
    <property type="nucleotide sequence ID" value="NZ_QUOV01000001.1"/>
</dbReference>
<evidence type="ECO:0000313" key="1">
    <source>
        <dbReference type="EMBL" id="REL36055.1"/>
    </source>
</evidence>